<dbReference type="InterPro" id="IPR001296">
    <property type="entry name" value="Glyco_trans_1"/>
</dbReference>
<dbReference type="SUPFAM" id="SSF53756">
    <property type="entry name" value="UDP-Glycosyltransferase/glycogen phosphorylase"/>
    <property type="match status" value="1"/>
</dbReference>
<protein>
    <submittedName>
        <fullName evidence="3">Glycosyltransferase family 1 protein</fullName>
    </submittedName>
</protein>
<dbReference type="GO" id="GO:0016757">
    <property type="term" value="F:glycosyltransferase activity"/>
    <property type="evidence" value="ECO:0007669"/>
    <property type="project" value="InterPro"/>
</dbReference>
<evidence type="ECO:0000313" key="3">
    <source>
        <dbReference type="EMBL" id="TET83571.1"/>
    </source>
</evidence>
<evidence type="ECO:0000259" key="1">
    <source>
        <dbReference type="Pfam" id="PF00534"/>
    </source>
</evidence>
<feature type="domain" description="Glycosyltransferase subfamily 4-like N-terminal" evidence="2">
    <location>
        <begin position="24"/>
        <end position="186"/>
    </location>
</feature>
<dbReference type="InterPro" id="IPR028098">
    <property type="entry name" value="Glyco_trans_4-like_N"/>
</dbReference>
<dbReference type="Gene3D" id="3.40.50.2000">
    <property type="entry name" value="Glycogen Phosphorylase B"/>
    <property type="match status" value="2"/>
</dbReference>
<dbReference type="Proteomes" id="UP000315534">
    <property type="component" value="Unassembled WGS sequence"/>
</dbReference>
<dbReference type="Pfam" id="PF13439">
    <property type="entry name" value="Glyco_transf_4"/>
    <property type="match status" value="1"/>
</dbReference>
<name>A0A523XWB1_UNCT6</name>
<dbReference type="CDD" id="cd03801">
    <property type="entry name" value="GT4_PimA-like"/>
    <property type="match status" value="1"/>
</dbReference>
<dbReference type="InterPro" id="IPR050194">
    <property type="entry name" value="Glycosyltransferase_grp1"/>
</dbReference>
<feature type="domain" description="Glycosyl transferase family 1" evidence="1">
    <location>
        <begin position="198"/>
        <end position="356"/>
    </location>
</feature>
<evidence type="ECO:0000313" key="4">
    <source>
        <dbReference type="Proteomes" id="UP000315534"/>
    </source>
</evidence>
<comment type="caution">
    <text evidence="3">The sequence shown here is derived from an EMBL/GenBank/DDBJ whole genome shotgun (WGS) entry which is preliminary data.</text>
</comment>
<gene>
    <name evidence="3" type="ORF">E3J38_00225</name>
</gene>
<dbReference type="PANTHER" id="PTHR45947">
    <property type="entry name" value="SULFOQUINOVOSYL TRANSFERASE SQD2"/>
    <property type="match status" value="1"/>
</dbReference>
<organism evidence="3 4">
    <name type="scientific">candidate division TA06 bacterium</name>
    <dbReference type="NCBI Taxonomy" id="2250710"/>
    <lineage>
        <taxon>Bacteria</taxon>
        <taxon>Bacteria division TA06</taxon>
    </lineage>
</organism>
<dbReference type="Pfam" id="PF00534">
    <property type="entry name" value="Glycos_transf_1"/>
    <property type="match status" value="1"/>
</dbReference>
<reference evidence="3 4" key="1">
    <citation type="submission" date="2019-03" db="EMBL/GenBank/DDBJ databases">
        <title>Metabolic potential of uncultured bacteria and archaea associated with petroleum seepage in deep-sea sediments.</title>
        <authorList>
            <person name="Dong X."/>
            <person name="Hubert C."/>
        </authorList>
    </citation>
    <scope>NUCLEOTIDE SEQUENCE [LARGE SCALE GENOMIC DNA]</scope>
    <source>
        <strain evidence="3">E29_bin36</strain>
    </source>
</reference>
<accession>A0A523XWB1</accession>
<dbReference type="PANTHER" id="PTHR45947:SF3">
    <property type="entry name" value="SULFOQUINOVOSYL TRANSFERASE SQD2"/>
    <property type="match status" value="1"/>
</dbReference>
<sequence length="384" mass="43335">MCFSHHGRNTMRILMVSDNYYPYPGGIAEHIHHASLELRELGHEVKILTASYGDNRSFGSPQVIRVGQGVIIPVNRSFCLVPVGWRLSEKVRQVLREGNFDIVHTHGPLAPVLPMLAIKHSKAVNIATFHAAHSSSLGYKIFSPILRHYFDKLSGLIAVSEVAKESMNRYFPGDYRIIPNGIDMKRFNPDLEPIETYADGRPNILFVGRFDPRKGLKYLLMAMSRILKSVPEARLLVVGKGFLEGYYRRFLDAEFRESVVFVGYVEPDLLPRYYTTCDVFCSPATGAESFGIILLEAMAAGTPLVASGIDGYRRVVSHMDDGILVPPTDSEALADGVVKLLSDRSLRMKFRENGLKKAEFYSWERVTKTIEQYYVEVIERVSRK</sequence>
<evidence type="ECO:0000259" key="2">
    <source>
        <dbReference type="Pfam" id="PF13439"/>
    </source>
</evidence>
<dbReference type="EMBL" id="SOIP01000010">
    <property type="protein sequence ID" value="TET83571.1"/>
    <property type="molecule type" value="Genomic_DNA"/>
</dbReference>
<dbReference type="AlphaFoldDB" id="A0A523XWB1"/>
<keyword evidence="3" id="KW-0808">Transferase</keyword>
<proteinExistence type="predicted"/>